<name>A0AA39UGT2_9AGAR</name>
<reference evidence="1" key="1">
    <citation type="submission" date="2023-06" db="EMBL/GenBank/DDBJ databases">
        <authorList>
            <consortium name="Lawrence Berkeley National Laboratory"/>
            <person name="Ahrendt S."/>
            <person name="Sahu N."/>
            <person name="Indic B."/>
            <person name="Wong-Bajracharya J."/>
            <person name="Merenyi Z."/>
            <person name="Ke H.-M."/>
            <person name="Monk M."/>
            <person name="Kocsube S."/>
            <person name="Drula E."/>
            <person name="Lipzen A."/>
            <person name="Balint B."/>
            <person name="Henrissat B."/>
            <person name="Andreopoulos B."/>
            <person name="Martin F.M."/>
            <person name="Harder C.B."/>
            <person name="Rigling D."/>
            <person name="Ford K.L."/>
            <person name="Foster G.D."/>
            <person name="Pangilinan J."/>
            <person name="Papanicolaou A."/>
            <person name="Barry K."/>
            <person name="LaButti K."/>
            <person name="Viragh M."/>
            <person name="Koriabine M."/>
            <person name="Yan M."/>
            <person name="Riley R."/>
            <person name="Champramary S."/>
            <person name="Plett K.L."/>
            <person name="Tsai I.J."/>
            <person name="Slot J."/>
            <person name="Sipos G."/>
            <person name="Plett J."/>
            <person name="Nagy L.G."/>
            <person name="Grigoriev I.V."/>
        </authorList>
    </citation>
    <scope>NUCLEOTIDE SEQUENCE</scope>
    <source>
        <strain evidence="1">ICMP 16352</strain>
    </source>
</reference>
<sequence>MSPTLYTFGGSVWSCSSRARHATPSPQKPSTSSMAKILILLLSTINPNATLPTLTAGGKTYKSTTDVISYLVAHAPKPLSTPPSHKAIIEKSERVAKAAALPKTFVENRQSALLKHSQDPANSRHASFYSAKLAGNGALLDIYTGANKDPAAFYAQHISTLSSLQSVPASGFIAGATPGEADFHVAAWLTRIAATSGATGAADAGRVVGKELLAPPFQSL</sequence>
<evidence type="ECO:0000313" key="2">
    <source>
        <dbReference type="Proteomes" id="UP001175227"/>
    </source>
</evidence>
<keyword evidence="2" id="KW-1185">Reference proteome</keyword>
<evidence type="ECO:0008006" key="3">
    <source>
        <dbReference type="Google" id="ProtNLM"/>
    </source>
</evidence>
<comment type="caution">
    <text evidence="1">The sequence shown here is derived from an EMBL/GenBank/DDBJ whole genome shotgun (WGS) entry which is preliminary data.</text>
</comment>
<dbReference type="AlphaFoldDB" id="A0AA39UGT2"/>
<dbReference type="Proteomes" id="UP001175227">
    <property type="component" value="Unassembled WGS sequence"/>
</dbReference>
<evidence type="ECO:0000313" key="1">
    <source>
        <dbReference type="EMBL" id="KAK0481904.1"/>
    </source>
</evidence>
<organism evidence="1 2">
    <name type="scientific">Armillaria novae-zelandiae</name>
    <dbReference type="NCBI Taxonomy" id="153914"/>
    <lineage>
        <taxon>Eukaryota</taxon>
        <taxon>Fungi</taxon>
        <taxon>Dikarya</taxon>
        <taxon>Basidiomycota</taxon>
        <taxon>Agaricomycotina</taxon>
        <taxon>Agaricomycetes</taxon>
        <taxon>Agaricomycetidae</taxon>
        <taxon>Agaricales</taxon>
        <taxon>Marasmiineae</taxon>
        <taxon>Physalacriaceae</taxon>
        <taxon>Armillaria</taxon>
    </lineage>
</organism>
<accession>A0AA39UGT2</accession>
<proteinExistence type="predicted"/>
<gene>
    <name evidence="1" type="ORF">IW261DRAFT_1607150</name>
</gene>
<protein>
    <recommendedName>
        <fullName evidence="3">GST N-terminal domain-containing protein</fullName>
    </recommendedName>
</protein>
<dbReference type="EMBL" id="JAUEPR010000008">
    <property type="protein sequence ID" value="KAK0481904.1"/>
    <property type="molecule type" value="Genomic_DNA"/>
</dbReference>